<evidence type="ECO:0000313" key="4">
    <source>
        <dbReference type="Proteomes" id="UP000253426"/>
    </source>
</evidence>
<keyword evidence="2" id="KW-1133">Transmembrane helix</keyword>
<feature type="transmembrane region" description="Helical" evidence="2">
    <location>
        <begin position="206"/>
        <end position="224"/>
    </location>
</feature>
<feature type="transmembrane region" description="Helical" evidence="2">
    <location>
        <begin position="134"/>
        <end position="155"/>
    </location>
</feature>
<evidence type="ECO:0008006" key="5">
    <source>
        <dbReference type="Google" id="ProtNLM"/>
    </source>
</evidence>
<proteinExistence type="predicted"/>
<organism evidence="3 4">
    <name type="scientific">Roseimicrobium gellanilyticum</name>
    <dbReference type="NCBI Taxonomy" id="748857"/>
    <lineage>
        <taxon>Bacteria</taxon>
        <taxon>Pseudomonadati</taxon>
        <taxon>Verrucomicrobiota</taxon>
        <taxon>Verrucomicrobiia</taxon>
        <taxon>Verrucomicrobiales</taxon>
        <taxon>Verrucomicrobiaceae</taxon>
        <taxon>Roseimicrobium</taxon>
    </lineage>
</organism>
<comment type="caution">
    <text evidence="3">The sequence shown here is derived from an EMBL/GenBank/DDBJ whole genome shotgun (WGS) entry which is preliminary data.</text>
</comment>
<feature type="transmembrane region" description="Helical" evidence="2">
    <location>
        <begin position="167"/>
        <end position="194"/>
    </location>
</feature>
<feature type="transmembrane region" description="Helical" evidence="2">
    <location>
        <begin position="109"/>
        <end position="128"/>
    </location>
</feature>
<evidence type="ECO:0000256" key="2">
    <source>
        <dbReference type="SAM" id="Phobius"/>
    </source>
</evidence>
<feature type="transmembrane region" description="Helical" evidence="2">
    <location>
        <begin position="305"/>
        <end position="327"/>
    </location>
</feature>
<evidence type="ECO:0000313" key="3">
    <source>
        <dbReference type="EMBL" id="RBP45451.1"/>
    </source>
</evidence>
<feature type="transmembrane region" description="Helical" evidence="2">
    <location>
        <begin position="81"/>
        <end position="102"/>
    </location>
</feature>
<dbReference type="Proteomes" id="UP000253426">
    <property type="component" value="Unassembled WGS sequence"/>
</dbReference>
<gene>
    <name evidence="3" type="ORF">DES53_103451</name>
</gene>
<keyword evidence="4" id="KW-1185">Reference proteome</keyword>
<name>A0A366HQ26_9BACT</name>
<reference evidence="3 4" key="1">
    <citation type="submission" date="2018-06" db="EMBL/GenBank/DDBJ databases">
        <title>Genomic Encyclopedia of Type Strains, Phase IV (KMG-IV): sequencing the most valuable type-strain genomes for metagenomic binning, comparative biology and taxonomic classification.</title>
        <authorList>
            <person name="Goeker M."/>
        </authorList>
    </citation>
    <scope>NUCLEOTIDE SEQUENCE [LARGE SCALE GENOMIC DNA]</scope>
    <source>
        <strain evidence="3 4">DSM 25532</strain>
    </source>
</reference>
<feature type="transmembrane region" description="Helical" evidence="2">
    <location>
        <begin position="378"/>
        <end position="400"/>
    </location>
</feature>
<feature type="transmembrane region" description="Helical" evidence="2">
    <location>
        <begin position="273"/>
        <end position="293"/>
    </location>
</feature>
<dbReference type="EMBL" id="QNRR01000003">
    <property type="protein sequence ID" value="RBP45451.1"/>
    <property type="molecule type" value="Genomic_DNA"/>
</dbReference>
<protein>
    <recommendedName>
        <fullName evidence="5">4-amino-4-deoxy-L-arabinose transferase-like glycosyltransferase</fullName>
    </recommendedName>
</protein>
<dbReference type="AlphaFoldDB" id="A0A366HQ26"/>
<feature type="region of interest" description="Disordered" evidence="1">
    <location>
        <begin position="584"/>
        <end position="605"/>
    </location>
</feature>
<keyword evidence="2" id="KW-0472">Membrane</keyword>
<accession>A0A366HQ26</accession>
<evidence type="ECO:0000256" key="1">
    <source>
        <dbReference type="SAM" id="MobiDB-lite"/>
    </source>
</evidence>
<feature type="transmembrane region" description="Helical" evidence="2">
    <location>
        <begin position="339"/>
        <end position="358"/>
    </location>
</feature>
<keyword evidence="2" id="KW-0812">Transmembrane</keyword>
<sequence length="605" mass="66681">MRHWWTWLIIISPAVVLLTQMVPLLVSIPCLDSWSFVQQYRELMEDRYSWEKFFAPNYVHPSAVGKSIYFGVLHYLDGNVAVLPILSWVFSAIIALCVYRLARPLWQAGWFPATLALCGATAIIFTAAQGEVWLWDFVFQNFIPGTCLAIGLWLLMAQPLSPWRVLIAAILSVISIHSFGAGYFVAILLCLPIWHGMHGQSFGRKIAFTICWLLVHGVIAYFALTAPGGSDKGPDGGAGLAAIFDRPVMRTQFVLIVLGGMLGKGTVIEPETLCAILGGALLAVFLVSVGFVVRHRKDRELTTSSLPWIAFSLYGLGSAGLISLGRMHNSVDNALDERFGTFSVFFIFGTLLLAATALREMAFSGSPWFPHARRAAAPGFAILVGAVLINWHVGVNLMHLKHSRIDQERALLTFARVMSLENNEWMDARITRKSSFGLSSFLADQGKLHGVEFAKDRTLASFKVGKKTGGKWARFNPPIDTRDGKWKLTGLGGLSVDDVADLILITAQGTTGPEEVVALAATLMPATFFERRKEVRANPEFYVGWSRTLEDSSLPKGVVTLRAYVFDQDKRVVHPIEGVHRLRDDQAGASIGAHRQSGAPDRKEL</sequence>